<organism evidence="1 2">
    <name type="scientific">Streptococcus acidominimus</name>
    <dbReference type="NCBI Taxonomy" id="1326"/>
    <lineage>
        <taxon>Bacteria</taxon>
        <taxon>Bacillati</taxon>
        <taxon>Bacillota</taxon>
        <taxon>Bacilli</taxon>
        <taxon>Lactobacillales</taxon>
        <taxon>Streptococcaceae</taxon>
        <taxon>Streptococcus</taxon>
    </lineage>
</organism>
<dbReference type="AlphaFoldDB" id="A0A239XML6"/>
<name>A0A239XML6_STRAI</name>
<dbReference type="Proteomes" id="UP000215144">
    <property type="component" value="Chromosome 1"/>
</dbReference>
<evidence type="ECO:0000313" key="1">
    <source>
        <dbReference type="EMBL" id="SNV47602.1"/>
    </source>
</evidence>
<dbReference type="KEGG" id="saco:SAME_02382"/>
<gene>
    <name evidence="1" type="ORF">SAMEA4504048_02382</name>
</gene>
<protein>
    <submittedName>
        <fullName evidence="1">Uncharacterized protein</fullName>
    </submittedName>
</protein>
<accession>A0A239XML6</accession>
<evidence type="ECO:0000313" key="2">
    <source>
        <dbReference type="Proteomes" id="UP000215144"/>
    </source>
</evidence>
<dbReference type="EMBL" id="LT906454">
    <property type="protein sequence ID" value="SNV47602.1"/>
    <property type="molecule type" value="Genomic_DNA"/>
</dbReference>
<proteinExistence type="predicted"/>
<sequence length="33" mass="3958">MIYNKSQKTLPGVIPIFTNRQVTQRSLKWRKKP</sequence>
<reference evidence="1 2" key="1">
    <citation type="submission" date="2017-06" db="EMBL/GenBank/DDBJ databases">
        <authorList>
            <consortium name="Pathogen Informatics"/>
        </authorList>
    </citation>
    <scope>NUCLEOTIDE SEQUENCE [LARGE SCALE GENOMIC DNA]</scope>
    <source>
        <strain evidence="1 2">NCTC11291</strain>
    </source>
</reference>